<dbReference type="InterPro" id="IPR013094">
    <property type="entry name" value="AB_hydrolase_3"/>
</dbReference>
<dbReference type="Proteomes" id="UP001500266">
    <property type="component" value="Unassembled WGS sequence"/>
</dbReference>
<sequence>MPLPIRDITLDGPHPPLPIRVYPAEAACPCAGALLWWIHGGAFVGGSLDMPESDAVCRALSEAGVVCVAVGYRLAPRFGDRRAQRAPDAVRFPQPLDDCERAWRWARQNVADLGAEPNRCHVGGASAGGTPAAPLTLRLIRAASPAPASLVLAYPLLHAELPPLGPRLGRRLRGLRRLGTFTQASVRWVACNYVGRDRPERLPEAFPGGADLSGFPPTLIVNSERDTLRASGERFAEELRAHGRRVQVGYEPGTSHGDLNRPGRTGFDASIARIVEWLGSD</sequence>
<dbReference type="Gene3D" id="3.40.50.1820">
    <property type="entry name" value="alpha/beta hydrolase"/>
    <property type="match status" value="1"/>
</dbReference>
<gene>
    <name evidence="3" type="ORF">GCM10022416_22300</name>
</gene>
<evidence type="ECO:0000313" key="3">
    <source>
        <dbReference type="EMBL" id="GAA4137625.1"/>
    </source>
</evidence>
<feature type="domain" description="Alpha/beta hydrolase fold-3" evidence="2">
    <location>
        <begin position="37"/>
        <end position="257"/>
    </location>
</feature>
<keyword evidence="1 3" id="KW-0378">Hydrolase</keyword>
<organism evidence="3 4">
    <name type="scientific">Actinomadura keratinilytica</name>
    <dbReference type="NCBI Taxonomy" id="547461"/>
    <lineage>
        <taxon>Bacteria</taxon>
        <taxon>Bacillati</taxon>
        <taxon>Actinomycetota</taxon>
        <taxon>Actinomycetes</taxon>
        <taxon>Streptosporangiales</taxon>
        <taxon>Thermomonosporaceae</taxon>
        <taxon>Actinomadura</taxon>
    </lineage>
</organism>
<dbReference type="GO" id="GO:0016787">
    <property type="term" value="F:hydrolase activity"/>
    <property type="evidence" value="ECO:0007669"/>
    <property type="project" value="UniProtKB-KW"/>
</dbReference>
<proteinExistence type="predicted"/>
<evidence type="ECO:0000259" key="2">
    <source>
        <dbReference type="Pfam" id="PF07859"/>
    </source>
</evidence>
<dbReference type="EMBL" id="BAABDO010000024">
    <property type="protein sequence ID" value="GAA4137625.1"/>
    <property type="molecule type" value="Genomic_DNA"/>
</dbReference>
<keyword evidence="4" id="KW-1185">Reference proteome</keyword>
<protein>
    <submittedName>
        <fullName evidence="3">Alpha/beta hydrolase</fullName>
    </submittedName>
</protein>
<accession>A0ABP7YKR6</accession>
<dbReference type="PANTHER" id="PTHR48081">
    <property type="entry name" value="AB HYDROLASE SUPERFAMILY PROTEIN C4A8.06C"/>
    <property type="match status" value="1"/>
</dbReference>
<name>A0ABP7YKR6_9ACTN</name>
<dbReference type="Pfam" id="PF07859">
    <property type="entry name" value="Abhydrolase_3"/>
    <property type="match status" value="1"/>
</dbReference>
<reference evidence="4" key="1">
    <citation type="journal article" date="2019" name="Int. J. Syst. Evol. Microbiol.">
        <title>The Global Catalogue of Microorganisms (GCM) 10K type strain sequencing project: providing services to taxonomists for standard genome sequencing and annotation.</title>
        <authorList>
            <consortium name="The Broad Institute Genomics Platform"/>
            <consortium name="The Broad Institute Genome Sequencing Center for Infectious Disease"/>
            <person name="Wu L."/>
            <person name="Ma J."/>
        </authorList>
    </citation>
    <scope>NUCLEOTIDE SEQUENCE [LARGE SCALE GENOMIC DNA]</scope>
    <source>
        <strain evidence="4">JCM 17316</strain>
    </source>
</reference>
<comment type="caution">
    <text evidence="3">The sequence shown here is derived from an EMBL/GenBank/DDBJ whole genome shotgun (WGS) entry which is preliminary data.</text>
</comment>
<dbReference type="InterPro" id="IPR029058">
    <property type="entry name" value="AB_hydrolase_fold"/>
</dbReference>
<dbReference type="SUPFAM" id="SSF53474">
    <property type="entry name" value="alpha/beta-Hydrolases"/>
    <property type="match status" value="1"/>
</dbReference>
<dbReference type="InterPro" id="IPR050300">
    <property type="entry name" value="GDXG_lipolytic_enzyme"/>
</dbReference>
<evidence type="ECO:0000256" key="1">
    <source>
        <dbReference type="ARBA" id="ARBA00022801"/>
    </source>
</evidence>
<dbReference type="RefSeq" id="WP_345020154.1">
    <property type="nucleotide sequence ID" value="NZ_BAABDO010000024.1"/>
</dbReference>
<evidence type="ECO:0000313" key="4">
    <source>
        <dbReference type="Proteomes" id="UP001500266"/>
    </source>
</evidence>
<dbReference type="PANTHER" id="PTHR48081:SF8">
    <property type="entry name" value="ALPHA_BETA HYDROLASE FOLD-3 DOMAIN-CONTAINING PROTEIN-RELATED"/>
    <property type="match status" value="1"/>
</dbReference>